<dbReference type="EMBL" id="CP036267">
    <property type="protein sequence ID" value="QDT32264.1"/>
    <property type="molecule type" value="Genomic_DNA"/>
</dbReference>
<dbReference type="AlphaFoldDB" id="A0A517QKX7"/>
<proteinExistence type="predicted"/>
<accession>A0A517QKX7</accession>
<sequence>MLRKTLYSPVSSPLAILFGVTFLWAQWGSPLYAQEATPERPKVPEIPDEPKTVDPVSLIHPKLAQKASVNFNNSSYEELREWLKKTTGLPVVIDEAEFSNEGLSIHDEYSDTLNDAPIYFLLNRLNANSLSWFIEDEVIRITTTLAADDLMRTKTYVIGDLLDNGYDEESLIDTIQEMTGGAWYEIDQEGGDVKLLGDVLFVKQTYHVHLELEGLLSALRKYGRETATSEPELHFELREKLKQIVSVDFEREPIFRVVALLSDRHKLDIRLDTHELANEGISSRDSLSLSIEDRDLKTVLGLLFAELDLTTTLDNGVILITTDLKASEQRRTAVYDVRDLCRNESESDALIEAVQEQTVGPWFEIDQEGGMIASPKPGVLVIRQTNRGLEEVRSLLDAYREALTKSKPRKKVVVEDDVFTHYYKLDTATAEKLFNGLWNLIPEAKALAEADKENRNLEQILMFPAKPELRLVTSQRTKTDNARAEPVLIDQSTMIITHHRSIHKKIQEAINRITNGDSPIFTTDGDPIGGKQGGMQGGGGGFGGGFFSIPEE</sequence>
<gene>
    <name evidence="1" type="ORF">Mal48_15070</name>
</gene>
<evidence type="ECO:0000313" key="2">
    <source>
        <dbReference type="Proteomes" id="UP000315724"/>
    </source>
</evidence>
<dbReference type="KEGG" id="tpol:Mal48_15070"/>
<protein>
    <submittedName>
        <fullName evidence="1">Uncharacterized protein</fullName>
    </submittedName>
</protein>
<organism evidence="1 2">
    <name type="scientific">Thalassoglobus polymorphus</name>
    <dbReference type="NCBI Taxonomy" id="2527994"/>
    <lineage>
        <taxon>Bacteria</taxon>
        <taxon>Pseudomonadati</taxon>
        <taxon>Planctomycetota</taxon>
        <taxon>Planctomycetia</taxon>
        <taxon>Planctomycetales</taxon>
        <taxon>Planctomycetaceae</taxon>
        <taxon>Thalassoglobus</taxon>
    </lineage>
</organism>
<dbReference type="OrthoDB" id="263325at2"/>
<evidence type="ECO:0000313" key="1">
    <source>
        <dbReference type="EMBL" id="QDT32264.1"/>
    </source>
</evidence>
<keyword evidence="2" id="KW-1185">Reference proteome</keyword>
<dbReference type="Proteomes" id="UP000315724">
    <property type="component" value="Chromosome"/>
</dbReference>
<name>A0A517QKX7_9PLAN</name>
<dbReference type="RefSeq" id="WP_145197414.1">
    <property type="nucleotide sequence ID" value="NZ_CP036267.1"/>
</dbReference>
<reference evidence="1 2" key="1">
    <citation type="submission" date="2019-02" db="EMBL/GenBank/DDBJ databases">
        <title>Deep-cultivation of Planctomycetes and their phenomic and genomic characterization uncovers novel biology.</title>
        <authorList>
            <person name="Wiegand S."/>
            <person name="Jogler M."/>
            <person name="Boedeker C."/>
            <person name="Pinto D."/>
            <person name="Vollmers J."/>
            <person name="Rivas-Marin E."/>
            <person name="Kohn T."/>
            <person name="Peeters S.H."/>
            <person name="Heuer A."/>
            <person name="Rast P."/>
            <person name="Oberbeckmann S."/>
            <person name="Bunk B."/>
            <person name="Jeske O."/>
            <person name="Meyerdierks A."/>
            <person name="Storesund J.E."/>
            <person name="Kallscheuer N."/>
            <person name="Luecker S."/>
            <person name="Lage O.M."/>
            <person name="Pohl T."/>
            <person name="Merkel B.J."/>
            <person name="Hornburger P."/>
            <person name="Mueller R.-W."/>
            <person name="Bruemmer F."/>
            <person name="Labrenz M."/>
            <person name="Spormann A.M."/>
            <person name="Op den Camp H."/>
            <person name="Overmann J."/>
            <person name="Amann R."/>
            <person name="Jetten M.S.M."/>
            <person name="Mascher T."/>
            <person name="Medema M.H."/>
            <person name="Devos D.P."/>
            <person name="Kaster A.-K."/>
            <person name="Ovreas L."/>
            <person name="Rohde M."/>
            <person name="Galperin M.Y."/>
            <person name="Jogler C."/>
        </authorList>
    </citation>
    <scope>NUCLEOTIDE SEQUENCE [LARGE SCALE GENOMIC DNA]</scope>
    <source>
        <strain evidence="1 2">Mal48</strain>
    </source>
</reference>